<protein>
    <submittedName>
        <fullName evidence="1">Uncharacterized protein</fullName>
    </submittedName>
</protein>
<organism evidence="1 2">
    <name type="scientific">Trifolium pratense</name>
    <name type="common">Red clover</name>
    <dbReference type="NCBI Taxonomy" id="57577"/>
    <lineage>
        <taxon>Eukaryota</taxon>
        <taxon>Viridiplantae</taxon>
        <taxon>Streptophyta</taxon>
        <taxon>Embryophyta</taxon>
        <taxon>Tracheophyta</taxon>
        <taxon>Spermatophyta</taxon>
        <taxon>Magnoliopsida</taxon>
        <taxon>eudicotyledons</taxon>
        <taxon>Gunneridae</taxon>
        <taxon>Pentapetalae</taxon>
        <taxon>rosids</taxon>
        <taxon>fabids</taxon>
        <taxon>Fabales</taxon>
        <taxon>Fabaceae</taxon>
        <taxon>Papilionoideae</taxon>
        <taxon>50 kb inversion clade</taxon>
        <taxon>NPAAA clade</taxon>
        <taxon>Hologalegina</taxon>
        <taxon>IRL clade</taxon>
        <taxon>Trifolieae</taxon>
        <taxon>Trifolium</taxon>
    </lineage>
</organism>
<comment type="caution">
    <text evidence="1">The sequence shown here is derived from an EMBL/GenBank/DDBJ whole genome shotgun (WGS) entry which is preliminary data.</text>
</comment>
<sequence length="437" mass="49990">MLTFFPSIYCLKNCSTRTTGEAGEASGAGGGPRNAFGFDYLSNESHEHSGNRKAPIFNGDASLFEWWKERLYSNITAIDHELWDLVELGVTFENLNEHGRLSIEHRKLLTPANLKTYTKHHRVKDIVVGAIRHEDYVIEKHLRVLSKQKVLQEKLNTLTEQAEHFQGLYQETLNRVNDFEKGCAVCHKPIDEQEIALQQFVHLNLGKSKAANLVYNVMRHRGEGLGYEYGRTYSKLKTSAKKVGKSWVYYVVPQSEEGKNLGSVENDKDDLSDLEADSSEEPSSSGFGERSSEDRSCSEPENISSEVLKASTSETSNSGPKGTSVPEASQSKRSEVFKRKNSKSQMEYRTQIIYDSRVSRYNQSEHGIYDKYKPWNHKQSKSWNNNRFQKKRFQKGYYSKPRSFSNTRQHNKHSVETSLMQRKKGLCPRPMADKFSS</sequence>
<keyword evidence="2" id="KW-1185">Reference proteome</keyword>
<dbReference type="EMBL" id="CASHSV030000013">
    <property type="protein sequence ID" value="CAJ2638283.1"/>
    <property type="molecule type" value="Genomic_DNA"/>
</dbReference>
<gene>
    <name evidence="1" type="ORF">MILVUS5_LOCUS8518</name>
</gene>
<reference evidence="1" key="1">
    <citation type="submission" date="2023-10" db="EMBL/GenBank/DDBJ databases">
        <authorList>
            <person name="Rodriguez Cubillos JULIANA M."/>
            <person name="De Vega J."/>
        </authorList>
    </citation>
    <scope>NUCLEOTIDE SEQUENCE</scope>
</reference>
<evidence type="ECO:0000313" key="2">
    <source>
        <dbReference type="Proteomes" id="UP001177021"/>
    </source>
</evidence>
<dbReference type="Proteomes" id="UP001177021">
    <property type="component" value="Unassembled WGS sequence"/>
</dbReference>
<accession>A0ACB0J071</accession>
<proteinExistence type="predicted"/>
<evidence type="ECO:0000313" key="1">
    <source>
        <dbReference type="EMBL" id="CAJ2638283.1"/>
    </source>
</evidence>
<name>A0ACB0J071_TRIPR</name>